<gene>
    <name evidence="5" type="ORF">Xentx_01721</name>
</gene>
<feature type="coiled-coil region" evidence="1">
    <location>
        <begin position="499"/>
        <end position="526"/>
    </location>
</feature>
<feature type="region of interest" description="Disordered" evidence="2">
    <location>
        <begin position="707"/>
        <end position="731"/>
    </location>
</feature>
<evidence type="ECO:0000313" key="5">
    <source>
        <dbReference type="EMBL" id="OKP07117.1"/>
    </source>
</evidence>
<accession>A0A1Q5U3S0</accession>
<organism evidence="5 6">
    <name type="scientific">Xenorhabdus thuongxuanensis</name>
    <dbReference type="NCBI Taxonomy" id="1873484"/>
    <lineage>
        <taxon>Bacteria</taxon>
        <taxon>Pseudomonadati</taxon>
        <taxon>Pseudomonadota</taxon>
        <taxon>Gammaproteobacteria</taxon>
        <taxon>Enterobacterales</taxon>
        <taxon>Morganellaceae</taxon>
        <taxon>Xenorhabdus</taxon>
    </lineage>
</organism>
<evidence type="ECO:0000256" key="2">
    <source>
        <dbReference type="SAM" id="MobiDB-lite"/>
    </source>
</evidence>
<proteinExistence type="predicted"/>
<reference evidence="5 6" key="1">
    <citation type="submission" date="2016-09" db="EMBL/GenBank/DDBJ databases">
        <title>Xenorhabdus thuongxuanensis sp. nov. and Xenorhabdus eapokensis sp. nov., isolated from Steinernema species.</title>
        <authorList>
            <person name="Kaempfer P."/>
            <person name="Tobias N.J."/>
            <person name="Phan Ke L."/>
            <person name="Bode H.B."/>
            <person name="Glaeser S.P."/>
        </authorList>
    </citation>
    <scope>NUCLEOTIDE SEQUENCE [LARGE SCALE GENOMIC DNA]</scope>
    <source>
        <strain evidence="5 6">30TX1</strain>
    </source>
</reference>
<dbReference type="RefSeq" id="WP_074019826.1">
    <property type="nucleotide sequence ID" value="NZ_CAWMWP010000120.1"/>
</dbReference>
<dbReference type="AlphaFoldDB" id="A0A1Q5U3S0"/>
<dbReference type="NCBIfam" id="TIGR01541">
    <property type="entry name" value="tape_meas_lam_C"/>
    <property type="match status" value="1"/>
</dbReference>
<dbReference type="Pfam" id="PF06791">
    <property type="entry name" value="TMP_2"/>
    <property type="match status" value="1"/>
</dbReference>
<dbReference type="OrthoDB" id="79849at2"/>
<dbReference type="EMBL" id="MKGR01000009">
    <property type="protein sequence ID" value="OKP07117.1"/>
    <property type="molecule type" value="Genomic_DNA"/>
</dbReference>
<keyword evidence="6" id="KW-1185">Reference proteome</keyword>
<name>A0A1Q5U3S0_9GAMM</name>
<evidence type="ECO:0000313" key="6">
    <source>
        <dbReference type="Proteomes" id="UP000186277"/>
    </source>
</evidence>
<feature type="coiled-coil region" evidence="1">
    <location>
        <begin position="70"/>
        <end position="104"/>
    </location>
</feature>
<feature type="domain" description="Bacteriophage tail tape measure C-terminal" evidence="4">
    <location>
        <begin position="770"/>
        <end position="841"/>
    </location>
</feature>
<dbReference type="InterPro" id="IPR009628">
    <property type="entry name" value="Phage_tape_measure_N"/>
</dbReference>
<feature type="domain" description="Bacteriophage tail tape measure N-terminal" evidence="3">
    <location>
        <begin position="269"/>
        <end position="402"/>
    </location>
</feature>
<dbReference type="Proteomes" id="UP000186277">
    <property type="component" value="Unassembled WGS sequence"/>
</dbReference>
<evidence type="ECO:0000259" key="3">
    <source>
        <dbReference type="Pfam" id="PF06791"/>
    </source>
</evidence>
<protein>
    <submittedName>
        <fullName evidence="5">Phage tail tape measure protein</fullName>
    </submittedName>
</protein>
<sequence length="969" mass="107454">MSQQIADLVVDLTVDSVAFKEQMGRVERHLKQNAERADASARRLDQLAQQQAESIKNSTASAAKTLQQLDRQQEHVIERYVREYRNAEREVIAIQQRAAKMAQQNQAKSLAASARKQQQDAATEAYFRQLDSIKKLGGGLEALRALRSRLHREAQAGIVSNRDYLTLLSQITAQTGALKREEVTLAQERSRFIQTLRQKAEAVGKSRTEMLELKAAQLGVTQQATPLINKLKEVNKETNNLNRNNESIISGLKNLSDSIGMGSLLRGGGWGAAITGIGGVTKAYYQAIELQEHFNKAVIASGRFAGITQGQLIGYAENISKTGAGAEVAAEALIKLMNAGLKLNVDISKAGQSIVEFSRYSGQSVDELVSHFARLSDDPYGGSVALNKQYRYLSVNVLQHIKELELQGKITEAVTYATNALSGAMAERADEIRNSMGTLPKLFDEIKRAANLMWDSVIGIGAKPSEAEHRARLLLKIRSAENDPRRHNGGTPSISNEILDQWRKELRELDTKIRKEKESAELQERSITSQIKFNQLVDKGTSWAEKRQHEHKMLNKLILENIRLAKEGKTKLWTAEDIAKARAGIDHEFRDRRGPGYLKGSKYQVDAGTREDEKAARDLLSLQSQLEVLKKHQSVDDVISQQRKDLWKEQAQFNILEEAARTRKLTLDEKSLLSSKESILAQKEKLATIGDEIAFQERLNRLQDQADKYTSQQQAKRDAIEANLGKSSREAQRGLERAQLLSGHKNNPRLNDMLAEQQKTFEMEDQKRANWLAGAQTAWANYRDTAIDVNSQVQNAASAALNGFSSQLTNVLVEGEANFKEFTRSILKMLTDIFVKMSIIKGIEAMGFSFGSVTPNAKGNVYTSPSLSAYSGQIVNRPTMFAFAHGAGVMGEAGPEGIFPLRRGADGKLGVVAKLSGRDTGFVQQNHITINNDGSNGQIGPQALKLVYEMSKKGARDYFLNERRDGGAL</sequence>
<dbReference type="Pfam" id="PF09718">
    <property type="entry name" value="Tape_meas_lam_C"/>
    <property type="match status" value="1"/>
</dbReference>
<comment type="caution">
    <text evidence="5">The sequence shown here is derived from an EMBL/GenBank/DDBJ whole genome shotgun (WGS) entry which is preliminary data.</text>
</comment>
<keyword evidence="1" id="KW-0175">Coiled coil</keyword>
<dbReference type="InterPro" id="IPR006431">
    <property type="entry name" value="Phage_tape_meas_C"/>
</dbReference>
<evidence type="ECO:0000259" key="4">
    <source>
        <dbReference type="Pfam" id="PF09718"/>
    </source>
</evidence>
<evidence type="ECO:0000256" key="1">
    <source>
        <dbReference type="SAM" id="Coils"/>
    </source>
</evidence>